<dbReference type="Proteomes" id="UP000789396">
    <property type="component" value="Unassembled WGS sequence"/>
</dbReference>
<evidence type="ECO:0000313" key="1">
    <source>
        <dbReference type="EMBL" id="CAG8778591.1"/>
    </source>
</evidence>
<dbReference type="OrthoDB" id="2432117at2759"/>
<dbReference type="EMBL" id="CAJVPZ010051133">
    <property type="protein sequence ID" value="CAG8778591.1"/>
    <property type="molecule type" value="Genomic_DNA"/>
</dbReference>
<evidence type="ECO:0000313" key="2">
    <source>
        <dbReference type="Proteomes" id="UP000789396"/>
    </source>
</evidence>
<dbReference type="PANTHER" id="PTHR33266">
    <property type="entry name" value="CHROMOSOME 15, WHOLE GENOME SHOTGUN SEQUENCE"/>
    <property type="match status" value="1"/>
</dbReference>
<feature type="non-terminal residue" evidence="1">
    <location>
        <position position="1"/>
    </location>
</feature>
<accession>A0A9N9JFS1</accession>
<keyword evidence="2" id="KW-1185">Reference proteome</keyword>
<dbReference type="PANTHER" id="PTHR33266:SF1">
    <property type="entry name" value="F-BOX DOMAIN-CONTAINING PROTEIN"/>
    <property type="match status" value="1"/>
</dbReference>
<feature type="non-terminal residue" evidence="1">
    <location>
        <position position="218"/>
    </location>
</feature>
<comment type="caution">
    <text evidence="1">The sequence shown here is derived from an EMBL/GenBank/DDBJ whole genome shotgun (WGS) entry which is preliminary data.</text>
</comment>
<gene>
    <name evidence="1" type="ORF">RFULGI_LOCUS15616</name>
</gene>
<sequence>GPLENYEFIIGDEEMNFGWTKMQIIDFLKQQKCSIDNPVKISDVEKEPPVNSKETEVVRKAFDIDFKDPSDLLKRFQDFINECSYNYRKTGNYYAPYTTLIQASGIGKSKLLKKNAEDISTIYCCLRDHNSSGYPPRSYIADALLSRFQNENDALSTYLAYFCACAQKLQEFNGSCKEWFDEHTRENLQEAFWKDVENRMTDIKSKLKNKPTDDEKVV</sequence>
<dbReference type="AlphaFoldDB" id="A0A9N9JFS1"/>
<name>A0A9N9JFS1_9GLOM</name>
<proteinExistence type="predicted"/>
<organism evidence="1 2">
    <name type="scientific">Racocetra fulgida</name>
    <dbReference type="NCBI Taxonomy" id="60492"/>
    <lineage>
        <taxon>Eukaryota</taxon>
        <taxon>Fungi</taxon>
        <taxon>Fungi incertae sedis</taxon>
        <taxon>Mucoromycota</taxon>
        <taxon>Glomeromycotina</taxon>
        <taxon>Glomeromycetes</taxon>
        <taxon>Diversisporales</taxon>
        <taxon>Gigasporaceae</taxon>
        <taxon>Racocetra</taxon>
    </lineage>
</organism>
<protein>
    <submittedName>
        <fullName evidence="1">14868_t:CDS:1</fullName>
    </submittedName>
</protein>
<reference evidence="1" key="1">
    <citation type="submission" date="2021-06" db="EMBL/GenBank/DDBJ databases">
        <authorList>
            <person name="Kallberg Y."/>
            <person name="Tangrot J."/>
            <person name="Rosling A."/>
        </authorList>
    </citation>
    <scope>NUCLEOTIDE SEQUENCE</scope>
    <source>
        <strain evidence="1">IN212</strain>
    </source>
</reference>